<keyword evidence="4" id="KW-1003">Cell membrane</keyword>
<feature type="transmembrane region" description="Helical" evidence="9">
    <location>
        <begin position="389"/>
        <end position="408"/>
    </location>
</feature>
<accession>A0A9E7MZD1</accession>
<feature type="transmembrane region" description="Helical" evidence="9">
    <location>
        <begin position="176"/>
        <end position="193"/>
    </location>
</feature>
<feature type="transmembrane region" description="Helical" evidence="9">
    <location>
        <begin position="238"/>
        <end position="256"/>
    </location>
</feature>
<feature type="domain" description="Na+/H+ antiporter NhaC-like C-terminal" evidence="10">
    <location>
        <begin position="139"/>
        <end position="432"/>
    </location>
</feature>
<reference evidence="11" key="2">
    <citation type="submission" date="2022-06" db="EMBL/GenBank/DDBJ databases">
        <authorList>
            <person name="Park Y.-J."/>
        </authorList>
    </citation>
    <scope>NUCLEOTIDE SEQUENCE</scope>
    <source>
        <strain evidence="11">TY</strain>
    </source>
</reference>
<feature type="transmembrane region" description="Helical" evidence="9">
    <location>
        <begin position="328"/>
        <end position="352"/>
    </location>
</feature>
<evidence type="ECO:0000256" key="4">
    <source>
        <dbReference type="ARBA" id="ARBA00022475"/>
    </source>
</evidence>
<evidence type="ECO:0000256" key="2">
    <source>
        <dbReference type="ARBA" id="ARBA00022448"/>
    </source>
</evidence>
<dbReference type="InterPro" id="IPR018461">
    <property type="entry name" value="Na/H_Antiport_NhaC-like_C"/>
</dbReference>
<comment type="similarity">
    <text evidence="8">Belongs to the NhaC Na(+)/H(+) (TC 2.A.35) antiporter family.</text>
</comment>
<gene>
    <name evidence="11" type="primary">nhaC</name>
    <name evidence="11" type="ORF">NF865_06720</name>
</gene>
<feature type="transmembrane region" description="Helical" evidence="9">
    <location>
        <begin position="12"/>
        <end position="33"/>
    </location>
</feature>
<keyword evidence="5 9" id="KW-0812">Transmembrane</keyword>
<dbReference type="Pfam" id="PF03553">
    <property type="entry name" value="Na_H_antiporter"/>
    <property type="match status" value="1"/>
</dbReference>
<dbReference type="AlphaFoldDB" id="A0A9E7MZD1"/>
<evidence type="ECO:0000256" key="3">
    <source>
        <dbReference type="ARBA" id="ARBA00022449"/>
    </source>
</evidence>
<sequence>MVVGKLILEFDTAILLMFVSIMTTAIYVFYYGFSWKELFEEGTVPLAAKAMGAMIILITVGPLIAIWMISGTIPYLMYAGLKTLSPKIFLVAATIICSIASLLTGTSWGTAATFGVALMGVAYGLGVPLPAAAGAIVVGAYLGDKISPVSDTTVLAAALAEVDVLDHVKSMLYTTMPGYLISLIVYGLVGLKAGGNIDWSKVNVILQALEQNFNLSPITLIPPILLLILAYKKYPTIPVLWVAILAAIPIAMWQGYDIATIVKVMAKGPSINTGVEAVDKMLNRGGISFMASAMAVVFFAYIFAGQLERSGSISKIIEYLQTKFIKGSVARLIFATSLTGILTGLGTGNSYLSEIMPATMFRDLFDKMKIKRTVLSRTLEDSGTVVVPLIPWSAAGIYMTTVLGVPTIQYLPWAIMCYLGFITAWIYGYTGIAIWKEE</sequence>
<evidence type="ECO:0000256" key="1">
    <source>
        <dbReference type="ARBA" id="ARBA00004651"/>
    </source>
</evidence>
<keyword evidence="3" id="KW-0050">Antiport</keyword>
<evidence type="ECO:0000256" key="6">
    <source>
        <dbReference type="ARBA" id="ARBA00022989"/>
    </source>
</evidence>
<evidence type="ECO:0000259" key="10">
    <source>
        <dbReference type="Pfam" id="PF03553"/>
    </source>
</evidence>
<feature type="transmembrane region" description="Helical" evidence="9">
    <location>
        <begin position="88"/>
        <end position="108"/>
    </location>
</feature>
<feature type="transmembrane region" description="Helical" evidence="9">
    <location>
        <begin position="114"/>
        <end position="142"/>
    </location>
</feature>
<feature type="transmembrane region" description="Helical" evidence="9">
    <location>
        <begin position="53"/>
        <end position="76"/>
    </location>
</feature>
<keyword evidence="7 9" id="KW-0472">Membrane</keyword>
<evidence type="ECO:0000256" key="8">
    <source>
        <dbReference type="ARBA" id="ARBA00038435"/>
    </source>
</evidence>
<keyword evidence="6 9" id="KW-1133">Transmembrane helix</keyword>
<dbReference type="InterPro" id="IPR004770">
    <property type="entry name" value="Na/H_antiport_NhaC"/>
</dbReference>
<proteinExistence type="inferred from homology"/>
<dbReference type="GO" id="GO:0005886">
    <property type="term" value="C:plasma membrane"/>
    <property type="evidence" value="ECO:0007669"/>
    <property type="project" value="UniProtKB-SubCell"/>
</dbReference>
<dbReference type="EMBL" id="CP099582">
    <property type="protein sequence ID" value="USS41668.1"/>
    <property type="molecule type" value="Genomic_DNA"/>
</dbReference>
<dbReference type="GO" id="GO:0015297">
    <property type="term" value="F:antiporter activity"/>
    <property type="evidence" value="ECO:0007669"/>
    <property type="project" value="UniProtKB-KW"/>
</dbReference>
<evidence type="ECO:0000256" key="5">
    <source>
        <dbReference type="ARBA" id="ARBA00022692"/>
    </source>
</evidence>
<evidence type="ECO:0000256" key="9">
    <source>
        <dbReference type="SAM" id="Phobius"/>
    </source>
</evidence>
<evidence type="ECO:0000313" key="11">
    <source>
        <dbReference type="EMBL" id="USS41668.1"/>
    </source>
</evidence>
<keyword evidence="12" id="KW-1185">Reference proteome</keyword>
<dbReference type="PANTHER" id="PTHR33451">
    <property type="entry name" value="MALATE-2H(+)/NA(+)-LACTATE ANTIPORTER"/>
    <property type="match status" value="1"/>
</dbReference>
<feature type="transmembrane region" description="Helical" evidence="9">
    <location>
        <begin position="415"/>
        <end position="435"/>
    </location>
</feature>
<protein>
    <submittedName>
        <fullName evidence="11">Na+/H+ antiporter NhaC</fullName>
    </submittedName>
</protein>
<dbReference type="InterPro" id="IPR052180">
    <property type="entry name" value="NhaC_Na-H+_Antiporter"/>
</dbReference>
<name>A0A9E7MZD1_THEAG</name>
<reference evidence="11" key="1">
    <citation type="journal article" date="1998" name="Int. J. Syst. Bacteriol. 48 Pt">
        <title>Thermococcus guaymasensis sp. nov. and Thermococcus aggregans sp. nov., two novel thermophilic archaea isolated from the Guaymas Basin hydrothermal vent site.</title>
        <authorList>
            <person name="Canganella F."/>
            <person name="Jones W.J."/>
            <person name="Gambacorta A."/>
            <person name="Antranikian G."/>
        </authorList>
    </citation>
    <scope>NUCLEOTIDE SEQUENCE</scope>
    <source>
        <strain evidence="11">TY</strain>
    </source>
</reference>
<evidence type="ECO:0000256" key="7">
    <source>
        <dbReference type="ARBA" id="ARBA00023136"/>
    </source>
</evidence>
<feature type="transmembrane region" description="Helical" evidence="9">
    <location>
        <begin position="213"/>
        <end position="231"/>
    </location>
</feature>
<dbReference type="KEGG" id="tagg:NF865_06720"/>
<organism evidence="11 12">
    <name type="scientific">Thermococcus aggregans</name>
    <dbReference type="NCBI Taxonomy" id="110163"/>
    <lineage>
        <taxon>Archaea</taxon>
        <taxon>Methanobacteriati</taxon>
        <taxon>Methanobacteriota</taxon>
        <taxon>Thermococci</taxon>
        <taxon>Thermococcales</taxon>
        <taxon>Thermococcaceae</taxon>
        <taxon>Thermococcus</taxon>
    </lineage>
</organism>
<dbReference type="Proteomes" id="UP001055732">
    <property type="component" value="Chromosome"/>
</dbReference>
<dbReference type="PANTHER" id="PTHR33451:SF3">
    <property type="entry name" value="MALATE-2H(+)_NA(+)-LACTATE ANTIPORTER"/>
    <property type="match status" value="1"/>
</dbReference>
<evidence type="ECO:0000313" key="12">
    <source>
        <dbReference type="Proteomes" id="UP001055732"/>
    </source>
</evidence>
<feature type="transmembrane region" description="Helical" evidence="9">
    <location>
        <begin position="287"/>
        <end position="307"/>
    </location>
</feature>
<comment type="subcellular location">
    <subcellularLocation>
        <location evidence="1">Cell membrane</location>
        <topology evidence="1">Multi-pass membrane protein</topology>
    </subcellularLocation>
</comment>
<keyword evidence="2" id="KW-0813">Transport</keyword>
<dbReference type="NCBIfam" id="TIGR00931">
    <property type="entry name" value="antiport_nhaC"/>
    <property type="match status" value="1"/>
</dbReference>